<keyword evidence="4 7" id="KW-0812">Transmembrane</keyword>
<dbReference type="InterPro" id="IPR010065">
    <property type="entry name" value="AA_ABC_transptr_permease_3TM"/>
</dbReference>
<dbReference type="Pfam" id="PF00528">
    <property type="entry name" value="BPD_transp_1"/>
    <property type="match status" value="1"/>
</dbReference>
<gene>
    <name evidence="9" type="ORF">GCM10009539_40280</name>
</gene>
<dbReference type="RefSeq" id="WP_344650403.1">
    <property type="nucleotide sequence ID" value="NZ_BAAAGX010000016.1"/>
</dbReference>
<dbReference type="NCBIfam" id="TIGR01726">
    <property type="entry name" value="HEQRo_perm_3TM"/>
    <property type="match status" value="1"/>
</dbReference>
<evidence type="ECO:0000259" key="8">
    <source>
        <dbReference type="PROSITE" id="PS50928"/>
    </source>
</evidence>
<sequence>MSGPSVLFDEPGPRGRRRIRVASIVTVVVLVAVVVLALRVFASHGQLDADRWRPFGQWPIWSYLLVGLRGTVQAAALVAVLGAAFGLVLALGRLSPVRPIRWLATAYIEIARTLPVLLLIYVTLFALPAYGLNLPLLWKLVLPLTVANAAAFAEIFRAGVLSMPRGQNEAALSLGMTRGQSMRLVVLPQALRAVAPSVVSQLVSLLKDTSLGYIVAFTELLYRAQVLAAYNHLLVQTYLVVTLVYLVCNLLLSGAAYRLQTFTRRRTAAPVVEKTP</sequence>
<keyword evidence="2 7" id="KW-0813">Transport</keyword>
<evidence type="ECO:0000256" key="3">
    <source>
        <dbReference type="ARBA" id="ARBA00022475"/>
    </source>
</evidence>
<evidence type="ECO:0000256" key="4">
    <source>
        <dbReference type="ARBA" id="ARBA00022692"/>
    </source>
</evidence>
<dbReference type="CDD" id="cd06261">
    <property type="entry name" value="TM_PBP2"/>
    <property type="match status" value="1"/>
</dbReference>
<dbReference type="InterPro" id="IPR035906">
    <property type="entry name" value="MetI-like_sf"/>
</dbReference>
<dbReference type="PROSITE" id="PS50928">
    <property type="entry name" value="ABC_TM1"/>
    <property type="match status" value="1"/>
</dbReference>
<dbReference type="InterPro" id="IPR043429">
    <property type="entry name" value="ArtM/GltK/GlnP/TcyL/YhdX-like"/>
</dbReference>
<evidence type="ECO:0000256" key="6">
    <source>
        <dbReference type="ARBA" id="ARBA00023136"/>
    </source>
</evidence>
<dbReference type="PANTHER" id="PTHR30614:SF21">
    <property type="entry name" value="AMINO ACID ABC TRANSPORTER PERMEASE"/>
    <property type="match status" value="1"/>
</dbReference>
<feature type="transmembrane region" description="Helical" evidence="7">
    <location>
        <begin position="61"/>
        <end position="89"/>
    </location>
</feature>
<evidence type="ECO:0000256" key="7">
    <source>
        <dbReference type="RuleBase" id="RU363032"/>
    </source>
</evidence>
<accession>A0ABN0UHU0</accession>
<comment type="caution">
    <text evidence="9">The sequence shown here is derived from an EMBL/GenBank/DDBJ whole genome shotgun (WGS) entry which is preliminary data.</text>
</comment>
<dbReference type="SUPFAM" id="SSF161098">
    <property type="entry name" value="MetI-like"/>
    <property type="match status" value="1"/>
</dbReference>
<feature type="transmembrane region" description="Helical" evidence="7">
    <location>
        <begin position="21"/>
        <end position="41"/>
    </location>
</feature>
<feature type="domain" description="ABC transmembrane type-1" evidence="8">
    <location>
        <begin position="68"/>
        <end position="252"/>
    </location>
</feature>
<keyword evidence="5 7" id="KW-1133">Transmembrane helix</keyword>
<name>A0ABN0UHU0_9ACTN</name>
<comment type="similarity">
    <text evidence="7">Belongs to the binding-protein-dependent transport system permease family.</text>
</comment>
<evidence type="ECO:0000256" key="2">
    <source>
        <dbReference type="ARBA" id="ARBA00022448"/>
    </source>
</evidence>
<evidence type="ECO:0000313" key="10">
    <source>
        <dbReference type="Proteomes" id="UP001500967"/>
    </source>
</evidence>
<dbReference type="PANTHER" id="PTHR30614">
    <property type="entry name" value="MEMBRANE COMPONENT OF AMINO ACID ABC TRANSPORTER"/>
    <property type="match status" value="1"/>
</dbReference>
<keyword evidence="3" id="KW-1003">Cell membrane</keyword>
<keyword evidence="10" id="KW-1185">Reference proteome</keyword>
<feature type="transmembrane region" description="Helical" evidence="7">
    <location>
        <begin position="236"/>
        <end position="257"/>
    </location>
</feature>
<feature type="transmembrane region" description="Helical" evidence="7">
    <location>
        <begin position="110"/>
        <end position="130"/>
    </location>
</feature>
<reference evidence="9 10" key="1">
    <citation type="journal article" date="2019" name="Int. J. Syst. Evol. Microbiol.">
        <title>The Global Catalogue of Microorganisms (GCM) 10K type strain sequencing project: providing services to taxonomists for standard genome sequencing and annotation.</title>
        <authorList>
            <consortium name="The Broad Institute Genomics Platform"/>
            <consortium name="The Broad Institute Genome Sequencing Center for Infectious Disease"/>
            <person name="Wu L."/>
            <person name="Ma J."/>
        </authorList>
    </citation>
    <scope>NUCLEOTIDE SEQUENCE [LARGE SCALE GENOMIC DNA]</scope>
    <source>
        <strain evidence="9 10">JCM 10425</strain>
    </source>
</reference>
<dbReference type="Proteomes" id="UP001500967">
    <property type="component" value="Unassembled WGS sequence"/>
</dbReference>
<dbReference type="Gene3D" id="1.10.3720.10">
    <property type="entry name" value="MetI-like"/>
    <property type="match status" value="1"/>
</dbReference>
<protein>
    <submittedName>
        <fullName evidence="9">Amino acid ABC transporter permease</fullName>
    </submittedName>
</protein>
<comment type="subcellular location">
    <subcellularLocation>
        <location evidence="1 7">Cell membrane</location>
        <topology evidence="1 7">Multi-pass membrane protein</topology>
    </subcellularLocation>
</comment>
<evidence type="ECO:0000256" key="5">
    <source>
        <dbReference type="ARBA" id="ARBA00022989"/>
    </source>
</evidence>
<organism evidence="9 10">
    <name type="scientific">Cryptosporangium japonicum</name>
    <dbReference type="NCBI Taxonomy" id="80872"/>
    <lineage>
        <taxon>Bacteria</taxon>
        <taxon>Bacillati</taxon>
        <taxon>Actinomycetota</taxon>
        <taxon>Actinomycetes</taxon>
        <taxon>Cryptosporangiales</taxon>
        <taxon>Cryptosporangiaceae</taxon>
        <taxon>Cryptosporangium</taxon>
    </lineage>
</organism>
<dbReference type="InterPro" id="IPR000515">
    <property type="entry name" value="MetI-like"/>
</dbReference>
<keyword evidence="6 7" id="KW-0472">Membrane</keyword>
<evidence type="ECO:0000256" key="1">
    <source>
        <dbReference type="ARBA" id="ARBA00004651"/>
    </source>
</evidence>
<dbReference type="EMBL" id="BAAAGX010000016">
    <property type="protein sequence ID" value="GAA0251099.1"/>
    <property type="molecule type" value="Genomic_DNA"/>
</dbReference>
<evidence type="ECO:0000313" key="9">
    <source>
        <dbReference type="EMBL" id="GAA0251099.1"/>
    </source>
</evidence>
<proteinExistence type="inferred from homology"/>